<feature type="compositionally biased region" description="Pro residues" evidence="1">
    <location>
        <begin position="23"/>
        <end position="32"/>
    </location>
</feature>
<reference evidence="2" key="1">
    <citation type="journal article" date="2021" name="bioRxiv">
        <title>Whole Genome Assembly and Annotation of Northern Wild Rice, Zizania palustris L., Supports a Whole Genome Duplication in the Zizania Genus.</title>
        <authorList>
            <person name="Haas M."/>
            <person name="Kono T."/>
            <person name="Macchietto M."/>
            <person name="Millas R."/>
            <person name="McGilp L."/>
            <person name="Shao M."/>
            <person name="Duquette J."/>
            <person name="Hirsch C.N."/>
            <person name="Kimball J."/>
        </authorList>
    </citation>
    <scope>NUCLEOTIDE SEQUENCE</scope>
    <source>
        <tissue evidence="2">Fresh leaf tissue</tissue>
    </source>
</reference>
<dbReference type="AlphaFoldDB" id="A0A8J5WUS6"/>
<feature type="region of interest" description="Disordered" evidence="1">
    <location>
        <begin position="1"/>
        <end position="71"/>
    </location>
</feature>
<dbReference type="EMBL" id="JAAALK010000079">
    <property type="protein sequence ID" value="KAG8095619.1"/>
    <property type="molecule type" value="Genomic_DNA"/>
</dbReference>
<evidence type="ECO:0000256" key="1">
    <source>
        <dbReference type="SAM" id="MobiDB-lite"/>
    </source>
</evidence>
<proteinExistence type="predicted"/>
<accession>A0A8J5WUS6</accession>
<protein>
    <submittedName>
        <fullName evidence="2">Uncharacterized protein</fullName>
    </submittedName>
</protein>
<evidence type="ECO:0000313" key="2">
    <source>
        <dbReference type="EMBL" id="KAG8095619.1"/>
    </source>
</evidence>
<evidence type="ECO:0000313" key="3">
    <source>
        <dbReference type="Proteomes" id="UP000729402"/>
    </source>
</evidence>
<keyword evidence="3" id="KW-1185">Reference proteome</keyword>
<organism evidence="2 3">
    <name type="scientific">Zizania palustris</name>
    <name type="common">Northern wild rice</name>
    <dbReference type="NCBI Taxonomy" id="103762"/>
    <lineage>
        <taxon>Eukaryota</taxon>
        <taxon>Viridiplantae</taxon>
        <taxon>Streptophyta</taxon>
        <taxon>Embryophyta</taxon>
        <taxon>Tracheophyta</taxon>
        <taxon>Spermatophyta</taxon>
        <taxon>Magnoliopsida</taxon>
        <taxon>Liliopsida</taxon>
        <taxon>Poales</taxon>
        <taxon>Poaceae</taxon>
        <taxon>BOP clade</taxon>
        <taxon>Oryzoideae</taxon>
        <taxon>Oryzeae</taxon>
        <taxon>Zizaniinae</taxon>
        <taxon>Zizania</taxon>
    </lineage>
</organism>
<gene>
    <name evidence="2" type="ORF">GUJ93_ZPchr0013g37981</name>
</gene>
<reference evidence="2" key="2">
    <citation type="submission" date="2021-02" db="EMBL/GenBank/DDBJ databases">
        <authorList>
            <person name="Kimball J.A."/>
            <person name="Haas M.W."/>
            <person name="Macchietto M."/>
            <person name="Kono T."/>
            <person name="Duquette J."/>
            <person name="Shao M."/>
        </authorList>
    </citation>
    <scope>NUCLEOTIDE SEQUENCE</scope>
    <source>
        <tissue evidence="2">Fresh leaf tissue</tissue>
    </source>
</reference>
<name>A0A8J5WUS6_ZIZPA</name>
<sequence length="105" mass="11251">MASSRLSIGRLVPRPWPRHAAHAPPPASAPQPRPRRVGTTPPRLPALVTPRLPSLQSVRGREGFRGGGGGVAGVRGGGVVRAWLRLERGQWRAAFGVPVGRWMTD</sequence>
<comment type="caution">
    <text evidence="2">The sequence shown here is derived from an EMBL/GenBank/DDBJ whole genome shotgun (WGS) entry which is preliminary data.</text>
</comment>
<dbReference type="Proteomes" id="UP000729402">
    <property type="component" value="Unassembled WGS sequence"/>
</dbReference>